<sequence>MGMKYLSAGLMCLFVVSASAAETIRFWNLASETVTSIRLARSGTGDFGTDLAKIDADGEVDHDERLAIKNLSPGLYDASITFKSGRACLVNKINIEAGSIFSVEEKDLVSCRK</sequence>
<feature type="chain" id="PRO_5040907730" evidence="1">
    <location>
        <begin position="21"/>
        <end position="113"/>
    </location>
</feature>
<keyword evidence="1" id="KW-0732">Signal</keyword>
<dbReference type="EMBL" id="BSEC01000004">
    <property type="protein sequence ID" value="GLI95610.1"/>
    <property type="molecule type" value="Genomic_DNA"/>
</dbReference>
<gene>
    <name evidence="2" type="ORF">LMG27198_46020</name>
</gene>
<evidence type="ECO:0000313" key="2">
    <source>
        <dbReference type="EMBL" id="GLI95610.1"/>
    </source>
</evidence>
<evidence type="ECO:0000256" key="1">
    <source>
        <dbReference type="SAM" id="SignalP"/>
    </source>
</evidence>
<comment type="caution">
    <text evidence="2">The sequence shown here is derived from an EMBL/GenBank/DDBJ whole genome shotgun (WGS) entry which is preliminary data.</text>
</comment>
<feature type="signal peptide" evidence="1">
    <location>
        <begin position="1"/>
        <end position="20"/>
    </location>
</feature>
<dbReference type="Proteomes" id="UP001144323">
    <property type="component" value="Unassembled WGS sequence"/>
</dbReference>
<reference evidence="2" key="1">
    <citation type="journal article" date="2023" name="Int. J. Syst. Evol. Microbiol.">
        <title>Methylocystis iwaonis sp. nov., a type II methane-oxidizing bacterium from surface soil of a rice paddy field in Japan, and emended description of the genus Methylocystis (ex Whittenbury et al. 1970) Bowman et al. 1993.</title>
        <authorList>
            <person name="Kaise H."/>
            <person name="Sawadogo J.B."/>
            <person name="Alam M.S."/>
            <person name="Ueno C."/>
            <person name="Dianou D."/>
            <person name="Shinjo R."/>
            <person name="Asakawa S."/>
        </authorList>
    </citation>
    <scope>NUCLEOTIDE SEQUENCE</scope>
    <source>
        <strain evidence="2">LMG27198</strain>
    </source>
</reference>
<dbReference type="AlphaFoldDB" id="A0A9W6GZC6"/>
<evidence type="ECO:0000313" key="3">
    <source>
        <dbReference type="Proteomes" id="UP001144323"/>
    </source>
</evidence>
<organism evidence="2 3">
    <name type="scientific">Methylocystis echinoides</name>
    <dbReference type="NCBI Taxonomy" id="29468"/>
    <lineage>
        <taxon>Bacteria</taxon>
        <taxon>Pseudomonadati</taxon>
        <taxon>Pseudomonadota</taxon>
        <taxon>Alphaproteobacteria</taxon>
        <taxon>Hyphomicrobiales</taxon>
        <taxon>Methylocystaceae</taxon>
        <taxon>Methylocystis</taxon>
    </lineage>
</organism>
<keyword evidence="3" id="KW-1185">Reference proteome</keyword>
<proteinExistence type="predicted"/>
<accession>A0A9W6GZC6</accession>
<protein>
    <submittedName>
        <fullName evidence="2">Uncharacterized protein</fullName>
    </submittedName>
</protein>
<name>A0A9W6GZC6_9HYPH</name>